<evidence type="ECO:0000256" key="2">
    <source>
        <dbReference type="ARBA" id="ARBA00022448"/>
    </source>
</evidence>
<dbReference type="AlphaFoldDB" id="A0A895XNK8"/>
<dbReference type="PANTHER" id="PTHR43357:SF3">
    <property type="entry name" value="FE(3+)-TRANSPORT SYSTEM PERMEASE PROTEIN FBPB 2"/>
    <property type="match status" value="1"/>
</dbReference>
<proteinExistence type="inferred from homology"/>
<dbReference type="CDD" id="cd06261">
    <property type="entry name" value="TM_PBP2"/>
    <property type="match status" value="2"/>
</dbReference>
<feature type="transmembrane region" description="Helical" evidence="8">
    <location>
        <begin position="231"/>
        <end position="252"/>
    </location>
</feature>
<dbReference type="GO" id="GO:0005886">
    <property type="term" value="C:plasma membrane"/>
    <property type="evidence" value="ECO:0007669"/>
    <property type="project" value="UniProtKB-SubCell"/>
</dbReference>
<feature type="transmembrane region" description="Helical" evidence="8">
    <location>
        <begin position="21"/>
        <end position="43"/>
    </location>
</feature>
<dbReference type="InterPro" id="IPR035906">
    <property type="entry name" value="MetI-like_sf"/>
</dbReference>
<feature type="transmembrane region" description="Helical" evidence="8">
    <location>
        <begin position="98"/>
        <end position="119"/>
    </location>
</feature>
<feature type="transmembrane region" description="Helical" evidence="8">
    <location>
        <begin position="282"/>
        <end position="304"/>
    </location>
</feature>
<evidence type="ECO:0000256" key="3">
    <source>
        <dbReference type="ARBA" id="ARBA00022475"/>
    </source>
</evidence>
<comment type="subcellular location">
    <subcellularLocation>
        <location evidence="1">Cell inner membrane</location>
        <topology evidence="1">Multi-pass membrane protein</topology>
    </subcellularLocation>
    <subcellularLocation>
        <location evidence="8">Cell membrane</location>
        <topology evidence="8">Multi-pass membrane protein</topology>
    </subcellularLocation>
</comment>
<dbReference type="Proteomes" id="UP000662939">
    <property type="component" value="Chromosome"/>
</dbReference>
<sequence>MPLRSTLLRPGATRTQRVAPGWSYLWCIPAVIVAITPLIYLWVRTSELGWETIDGLLRRPRLLEMVGNTLILAATVTVGVLVIGITTAFLVSRTDIRFRALIHILAALPLAAPTYVTAFAWRTTFTGFEGFWPTAIVLTLATFPYVHLPVTAALSRTDPALEDMSRSLGRGPWTTFFAVTIRQIAPAAIAGGLLASLYVLSDFGAVSILKYETFTTAIYSSHRLGFAQDGALLYSSVLALIALAVLASEWGVSSRGRNVRRTRADGGAVRTARRIRLGWRQVPIWIGIGALTWASLGVMAWSLLKWNIVGVSQAGTAELWSAAATSLGLAAVATVATMLLIVPVGLYVARHRGPLAAVTERLMYIGHALPGIVVGLSLVFMAINVTWLQENMYQTTAWLIVGYAVIFLPLGLGAVKAAAEQAPPRLGEVARSLGRRPSEVFRTVTLPLTAPGIAAGAALVFLTAMKELPATLLLRPAHIDTLATRLWTYTDVSAFSAAAPFAALLVLLSAIPTWLLASRFGRN</sequence>
<dbReference type="PROSITE" id="PS50928">
    <property type="entry name" value="ABC_TM1"/>
    <property type="match status" value="2"/>
</dbReference>
<dbReference type="SUPFAM" id="SSF161098">
    <property type="entry name" value="MetI-like"/>
    <property type="match status" value="2"/>
</dbReference>
<gene>
    <name evidence="10" type="ORF">JQS30_08615</name>
</gene>
<feature type="transmembrane region" description="Helical" evidence="8">
    <location>
        <begin position="397"/>
        <end position="419"/>
    </location>
</feature>
<feature type="transmembrane region" description="Helical" evidence="8">
    <location>
        <begin position="361"/>
        <end position="385"/>
    </location>
</feature>
<dbReference type="PANTHER" id="PTHR43357">
    <property type="entry name" value="INNER MEMBRANE ABC TRANSPORTER PERMEASE PROTEIN YDCV"/>
    <property type="match status" value="1"/>
</dbReference>
<name>A0A895XNK8_9ACTN</name>
<organism evidence="10 11">
    <name type="scientific">Natronoglycomyces albus</name>
    <dbReference type="NCBI Taxonomy" id="2811108"/>
    <lineage>
        <taxon>Bacteria</taxon>
        <taxon>Bacillati</taxon>
        <taxon>Actinomycetota</taxon>
        <taxon>Actinomycetes</taxon>
        <taxon>Glycomycetales</taxon>
        <taxon>Glycomycetaceae</taxon>
        <taxon>Natronoglycomyces</taxon>
    </lineage>
</organism>
<evidence type="ECO:0000313" key="10">
    <source>
        <dbReference type="EMBL" id="QSB03890.1"/>
    </source>
</evidence>
<feature type="transmembrane region" description="Helical" evidence="8">
    <location>
        <begin position="324"/>
        <end position="349"/>
    </location>
</feature>
<keyword evidence="4" id="KW-0997">Cell inner membrane</keyword>
<protein>
    <submittedName>
        <fullName evidence="10">Iron ABC transporter permease</fullName>
    </submittedName>
</protein>
<dbReference type="KEGG" id="nav:JQS30_08615"/>
<evidence type="ECO:0000256" key="1">
    <source>
        <dbReference type="ARBA" id="ARBA00004429"/>
    </source>
</evidence>
<dbReference type="GO" id="GO:0055085">
    <property type="term" value="P:transmembrane transport"/>
    <property type="evidence" value="ECO:0007669"/>
    <property type="project" value="InterPro"/>
</dbReference>
<evidence type="ECO:0000256" key="7">
    <source>
        <dbReference type="ARBA" id="ARBA00023136"/>
    </source>
</evidence>
<keyword evidence="2 8" id="KW-0813">Transport</keyword>
<keyword evidence="3" id="KW-1003">Cell membrane</keyword>
<evidence type="ECO:0000259" key="9">
    <source>
        <dbReference type="PROSITE" id="PS50928"/>
    </source>
</evidence>
<keyword evidence="11" id="KW-1185">Reference proteome</keyword>
<evidence type="ECO:0000256" key="6">
    <source>
        <dbReference type="ARBA" id="ARBA00022989"/>
    </source>
</evidence>
<feature type="domain" description="ABC transmembrane type-1" evidence="9">
    <location>
        <begin position="66"/>
        <end position="247"/>
    </location>
</feature>
<keyword evidence="7 8" id="KW-0472">Membrane</keyword>
<reference evidence="10" key="1">
    <citation type="submission" date="2021-02" db="EMBL/GenBank/DDBJ databases">
        <title>Natronoglycomyces albus gen. nov., sp. nov, a haloalkaliphilic actinobacterium from a soda solonchak soil.</title>
        <authorList>
            <person name="Sorokin D.Y."/>
            <person name="Khijniak T.V."/>
            <person name="Zakharycheva A.P."/>
            <person name="Boueva O.V."/>
            <person name="Ariskina E.V."/>
            <person name="Hahnke R.L."/>
            <person name="Bunk B."/>
            <person name="Sproer C."/>
            <person name="Schumann P."/>
            <person name="Evtushenko L.I."/>
            <person name="Kublanov I.V."/>
        </authorList>
    </citation>
    <scope>NUCLEOTIDE SEQUENCE</scope>
    <source>
        <strain evidence="10">DSM 106290</strain>
    </source>
</reference>
<dbReference type="EMBL" id="CP070496">
    <property type="protein sequence ID" value="QSB03890.1"/>
    <property type="molecule type" value="Genomic_DNA"/>
</dbReference>
<dbReference type="Pfam" id="PF00528">
    <property type="entry name" value="BPD_transp_1"/>
    <property type="match status" value="2"/>
</dbReference>
<feature type="transmembrane region" description="Helical" evidence="8">
    <location>
        <begin position="70"/>
        <end position="91"/>
    </location>
</feature>
<evidence type="ECO:0000256" key="5">
    <source>
        <dbReference type="ARBA" id="ARBA00022692"/>
    </source>
</evidence>
<feature type="transmembrane region" description="Helical" evidence="8">
    <location>
        <begin position="494"/>
        <end position="517"/>
    </location>
</feature>
<keyword evidence="6 8" id="KW-1133">Transmembrane helix</keyword>
<feature type="transmembrane region" description="Helical" evidence="8">
    <location>
        <begin position="175"/>
        <end position="200"/>
    </location>
</feature>
<feature type="domain" description="ABC transmembrane type-1" evidence="9">
    <location>
        <begin position="323"/>
        <end position="516"/>
    </location>
</feature>
<keyword evidence="5 8" id="KW-0812">Transmembrane</keyword>
<evidence type="ECO:0000256" key="4">
    <source>
        <dbReference type="ARBA" id="ARBA00022519"/>
    </source>
</evidence>
<feature type="transmembrane region" description="Helical" evidence="8">
    <location>
        <begin position="131"/>
        <end position="154"/>
    </location>
</feature>
<dbReference type="Gene3D" id="1.10.3720.10">
    <property type="entry name" value="MetI-like"/>
    <property type="match status" value="2"/>
</dbReference>
<feature type="transmembrane region" description="Helical" evidence="8">
    <location>
        <begin position="440"/>
        <end position="465"/>
    </location>
</feature>
<accession>A0A895XNK8</accession>
<evidence type="ECO:0000256" key="8">
    <source>
        <dbReference type="RuleBase" id="RU363032"/>
    </source>
</evidence>
<comment type="similarity">
    <text evidence="8">Belongs to the binding-protein-dependent transport system permease family.</text>
</comment>
<evidence type="ECO:0000313" key="11">
    <source>
        <dbReference type="Proteomes" id="UP000662939"/>
    </source>
</evidence>
<dbReference type="InterPro" id="IPR000515">
    <property type="entry name" value="MetI-like"/>
</dbReference>